<dbReference type="STRING" id="758825.SAMN02982985_04026"/>
<organism evidence="1 2">
    <name type="scientific">Rugamonas rubra</name>
    <dbReference type="NCBI Taxonomy" id="758825"/>
    <lineage>
        <taxon>Bacteria</taxon>
        <taxon>Pseudomonadati</taxon>
        <taxon>Pseudomonadota</taxon>
        <taxon>Betaproteobacteria</taxon>
        <taxon>Burkholderiales</taxon>
        <taxon>Oxalobacteraceae</taxon>
        <taxon>Telluria group</taxon>
        <taxon>Rugamonas</taxon>
    </lineage>
</organism>
<sequence length="448" mass="49436">MSNPLKVLWGAADYLRAQQFQQQDLYHESRLRQTAHALNPFLWGVQRVEWNLDSLAANKLEATALSAFFRSGDFADAPNSEPLPPPIDLAALPSEVQEITYHAALPMLNIDGDNVAVAGQQHGGARFSQVGRATSDLFTEGEVEQIRYLRKTMRLVSDREPLGAYDSFPIIKLRRTVTGGFELDPSFVPPSVAVHSAPQLAAQLKQLMEALQAKVNALLGNMREPSRNVIEFRSGDVSSFWLLHTASTAAATLTHYMHHPELHPERLFEALLGLAGALMTYSKSYTLSDLPKYQHNDLGRCFGQLDTIIRELLTTVISTKCFSIALEETKPYYYGGRLDSGKIDHATTLYLAVSAALPALELVDTVPRHIKLGGPDDLERCVLSSLSGIKLVHAARVPAAIPVQPDTYYFALDNKSVLYEQMLKAQAISLYIPDGIDDLQIELIAVTA</sequence>
<proteinExistence type="predicted"/>
<dbReference type="InterPro" id="IPR010263">
    <property type="entry name" value="T6SS_TssK"/>
</dbReference>
<dbReference type="AlphaFoldDB" id="A0A1I4QSZ3"/>
<dbReference type="Proteomes" id="UP000199470">
    <property type="component" value="Unassembled WGS sequence"/>
</dbReference>
<protein>
    <submittedName>
        <fullName evidence="1">Type VI secretion system protein ImpJ</fullName>
    </submittedName>
</protein>
<name>A0A1I4QSZ3_9BURK</name>
<evidence type="ECO:0000313" key="2">
    <source>
        <dbReference type="Proteomes" id="UP000199470"/>
    </source>
</evidence>
<dbReference type="PANTHER" id="PTHR35566">
    <property type="entry name" value="BLR3599 PROTEIN"/>
    <property type="match status" value="1"/>
</dbReference>
<accession>A0A1I4QSZ3</accession>
<dbReference type="EMBL" id="FOTW01000020">
    <property type="protein sequence ID" value="SFM42855.1"/>
    <property type="molecule type" value="Genomic_DNA"/>
</dbReference>
<evidence type="ECO:0000313" key="1">
    <source>
        <dbReference type="EMBL" id="SFM42855.1"/>
    </source>
</evidence>
<gene>
    <name evidence="1" type="ORF">SAMN02982985_04026</name>
</gene>
<keyword evidence="2" id="KW-1185">Reference proteome</keyword>
<reference evidence="1 2" key="1">
    <citation type="submission" date="2016-10" db="EMBL/GenBank/DDBJ databases">
        <authorList>
            <person name="de Groot N.N."/>
        </authorList>
    </citation>
    <scope>NUCLEOTIDE SEQUENCE [LARGE SCALE GENOMIC DNA]</scope>
    <source>
        <strain evidence="1 2">ATCC 43154</strain>
    </source>
</reference>
<dbReference type="PANTHER" id="PTHR35566:SF1">
    <property type="entry name" value="TYPE VI SECRETION SYSTEM BASEPLATE COMPONENT TSSK1"/>
    <property type="match status" value="1"/>
</dbReference>
<dbReference type="NCBIfam" id="TIGR03353">
    <property type="entry name" value="VI_chp_4"/>
    <property type="match status" value="1"/>
</dbReference>
<dbReference type="Pfam" id="PF05936">
    <property type="entry name" value="T6SS_VasE"/>
    <property type="match status" value="1"/>
</dbReference>
<dbReference type="OrthoDB" id="9775333at2"/>
<dbReference type="RefSeq" id="WP_093389496.1">
    <property type="nucleotide sequence ID" value="NZ_FOTW01000020.1"/>
</dbReference>